<keyword evidence="3" id="KW-0378">Hydrolase</keyword>
<comment type="catalytic activity">
    <reaction evidence="1">
        <text>AMP + H2O = D-ribose 5-phosphate + adenine</text>
        <dbReference type="Rhea" id="RHEA:20129"/>
        <dbReference type="ChEBI" id="CHEBI:15377"/>
        <dbReference type="ChEBI" id="CHEBI:16708"/>
        <dbReference type="ChEBI" id="CHEBI:78346"/>
        <dbReference type="ChEBI" id="CHEBI:456215"/>
        <dbReference type="EC" id="3.2.2.4"/>
    </reaction>
</comment>
<evidence type="ECO:0000313" key="4">
    <source>
        <dbReference type="EMBL" id="TXR54908.1"/>
    </source>
</evidence>
<comment type="similarity">
    <text evidence="2 3">Belongs to the LOG family.</text>
</comment>
<sequence length="186" mass="20399">MKVAIYCGSASGEDVSYQQQTTALGTFLAKQGFDLVYGGGDVGLMGTIADAFLASDANVYGVMPEHLAEKELAHKGLTELTVVADMHERKAAMADMADAFIALPGGAGTLEEIFEVWTWAQLGLHKKPCAFFNINNYYEPLFRMIEQMVSAGFTKPIYEQMLIKTNDAQTLVTELKAYQPPTIKWS</sequence>
<dbReference type="OrthoDB" id="9801098at2"/>
<dbReference type="GO" id="GO:0005829">
    <property type="term" value="C:cytosol"/>
    <property type="evidence" value="ECO:0007669"/>
    <property type="project" value="TreeGrafter"/>
</dbReference>
<accession>A0A5C8ZCN9</accession>
<dbReference type="Proteomes" id="UP000321764">
    <property type="component" value="Unassembled WGS sequence"/>
</dbReference>
<dbReference type="EMBL" id="VKAD01000001">
    <property type="protein sequence ID" value="TXR54908.1"/>
    <property type="molecule type" value="Genomic_DNA"/>
</dbReference>
<dbReference type="NCBIfam" id="TIGR00730">
    <property type="entry name" value="Rossman fold protein, TIGR00730 family"/>
    <property type="match status" value="1"/>
</dbReference>
<reference evidence="4 5" key="1">
    <citation type="submission" date="2019-07" db="EMBL/GenBank/DDBJ databases">
        <title>Reinekea sp. strain SSH23 genome sequencing and assembly.</title>
        <authorList>
            <person name="Kim I."/>
        </authorList>
    </citation>
    <scope>NUCLEOTIDE SEQUENCE [LARGE SCALE GENOMIC DNA]</scope>
    <source>
        <strain evidence="4 5">SSH23</strain>
    </source>
</reference>
<dbReference type="PANTHER" id="PTHR31223:SF70">
    <property type="entry name" value="LOG FAMILY PROTEIN YJL055W"/>
    <property type="match status" value="1"/>
</dbReference>
<evidence type="ECO:0000256" key="3">
    <source>
        <dbReference type="RuleBase" id="RU363015"/>
    </source>
</evidence>
<dbReference type="GO" id="GO:0008714">
    <property type="term" value="F:AMP nucleosidase activity"/>
    <property type="evidence" value="ECO:0007669"/>
    <property type="project" value="UniProtKB-EC"/>
</dbReference>
<evidence type="ECO:0000313" key="5">
    <source>
        <dbReference type="Proteomes" id="UP000321764"/>
    </source>
</evidence>
<dbReference type="Pfam" id="PF03641">
    <property type="entry name" value="Lysine_decarbox"/>
    <property type="match status" value="1"/>
</dbReference>
<comment type="caution">
    <text evidence="4">The sequence shown here is derived from an EMBL/GenBank/DDBJ whole genome shotgun (WGS) entry which is preliminary data.</text>
</comment>
<name>A0A5C8ZCN9_9GAMM</name>
<evidence type="ECO:0000256" key="1">
    <source>
        <dbReference type="ARBA" id="ARBA00000274"/>
    </source>
</evidence>
<dbReference type="InterPro" id="IPR005269">
    <property type="entry name" value="LOG"/>
</dbReference>
<evidence type="ECO:0000256" key="2">
    <source>
        <dbReference type="ARBA" id="ARBA00006763"/>
    </source>
</evidence>
<dbReference type="SUPFAM" id="SSF102405">
    <property type="entry name" value="MCP/YpsA-like"/>
    <property type="match status" value="1"/>
</dbReference>
<organism evidence="4 5">
    <name type="scientific">Reinekea thalattae</name>
    <dbReference type="NCBI Taxonomy" id="2593301"/>
    <lineage>
        <taxon>Bacteria</taxon>
        <taxon>Pseudomonadati</taxon>
        <taxon>Pseudomonadota</taxon>
        <taxon>Gammaproteobacteria</taxon>
        <taxon>Oceanospirillales</taxon>
        <taxon>Saccharospirillaceae</taxon>
        <taxon>Reinekea</taxon>
    </lineage>
</organism>
<keyword evidence="5" id="KW-1185">Reference proteome</keyword>
<keyword evidence="3" id="KW-0203">Cytokinin biosynthesis</keyword>
<gene>
    <name evidence="4" type="ORF">FME95_00335</name>
</gene>
<dbReference type="InterPro" id="IPR031100">
    <property type="entry name" value="LOG_fam"/>
</dbReference>
<dbReference type="EC" id="3.2.2.n1" evidence="3"/>
<dbReference type="AlphaFoldDB" id="A0A5C8ZCN9"/>
<dbReference type="Gene3D" id="3.40.50.450">
    <property type="match status" value="1"/>
</dbReference>
<proteinExistence type="inferred from homology"/>
<protein>
    <recommendedName>
        <fullName evidence="3">Cytokinin riboside 5'-monophosphate phosphoribohydrolase</fullName>
        <ecNumber evidence="3">3.2.2.n1</ecNumber>
    </recommendedName>
</protein>
<dbReference type="GO" id="GO:0009691">
    <property type="term" value="P:cytokinin biosynthetic process"/>
    <property type="evidence" value="ECO:0007669"/>
    <property type="project" value="UniProtKB-UniRule"/>
</dbReference>
<dbReference type="PANTHER" id="PTHR31223">
    <property type="entry name" value="LOG FAMILY PROTEIN YJL055W"/>
    <property type="match status" value="1"/>
</dbReference>